<evidence type="ECO:0000313" key="1">
    <source>
        <dbReference type="EMBL" id="MEQ2302323.1"/>
    </source>
</evidence>
<reference evidence="1 2" key="1">
    <citation type="submission" date="2021-06" db="EMBL/GenBank/DDBJ databases">
        <authorList>
            <person name="Palmer J.M."/>
        </authorList>
    </citation>
    <scope>NUCLEOTIDE SEQUENCE [LARGE SCALE GENOMIC DNA]</scope>
    <source>
        <strain evidence="1 2">AS_MEX2019</strain>
        <tissue evidence="1">Muscle</tissue>
    </source>
</reference>
<dbReference type="EMBL" id="JAHRIP010056691">
    <property type="protein sequence ID" value="MEQ2302323.1"/>
    <property type="molecule type" value="Genomic_DNA"/>
</dbReference>
<sequence length="114" mass="13078">MLIPVECPKIFTDHPNQLPEPPQPTLHDAKDERLYFQLLLNNRAPSPVFKEEPSHPLHETQFSCLYPWSRSVGQGPYHMTLVQDGHKDVPVNEVFCLSASSQKSFIFCLLTFTK</sequence>
<accession>A0ABV0Z7Z2</accession>
<keyword evidence="2" id="KW-1185">Reference proteome</keyword>
<organism evidence="1 2">
    <name type="scientific">Ameca splendens</name>
    <dbReference type="NCBI Taxonomy" id="208324"/>
    <lineage>
        <taxon>Eukaryota</taxon>
        <taxon>Metazoa</taxon>
        <taxon>Chordata</taxon>
        <taxon>Craniata</taxon>
        <taxon>Vertebrata</taxon>
        <taxon>Euteleostomi</taxon>
        <taxon>Actinopterygii</taxon>
        <taxon>Neopterygii</taxon>
        <taxon>Teleostei</taxon>
        <taxon>Neoteleostei</taxon>
        <taxon>Acanthomorphata</taxon>
        <taxon>Ovalentaria</taxon>
        <taxon>Atherinomorphae</taxon>
        <taxon>Cyprinodontiformes</taxon>
        <taxon>Goodeidae</taxon>
        <taxon>Ameca</taxon>
    </lineage>
</organism>
<name>A0ABV0Z7Z2_9TELE</name>
<dbReference type="Proteomes" id="UP001469553">
    <property type="component" value="Unassembled WGS sequence"/>
</dbReference>
<protein>
    <submittedName>
        <fullName evidence="1">Uncharacterized protein</fullName>
    </submittedName>
</protein>
<evidence type="ECO:0000313" key="2">
    <source>
        <dbReference type="Proteomes" id="UP001469553"/>
    </source>
</evidence>
<proteinExistence type="predicted"/>
<comment type="caution">
    <text evidence="1">The sequence shown here is derived from an EMBL/GenBank/DDBJ whole genome shotgun (WGS) entry which is preliminary data.</text>
</comment>
<gene>
    <name evidence="1" type="ORF">AMECASPLE_005649</name>
</gene>